<dbReference type="SUPFAM" id="SSF63520">
    <property type="entry name" value="PTS-regulatory domain, PRD"/>
    <property type="match status" value="1"/>
</dbReference>
<gene>
    <name evidence="4" type="ORF">EDD42_1069</name>
</gene>
<proteinExistence type="predicted"/>
<name>A0A3N2C0J3_9MICO</name>
<evidence type="ECO:0000256" key="1">
    <source>
        <dbReference type="ARBA" id="ARBA00022737"/>
    </source>
</evidence>
<dbReference type="EMBL" id="RKHL01000001">
    <property type="protein sequence ID" value="ROR81022.1"/>
    <property type="molecule type" value="Genomic_DNA"/>
</dbReference>
<keyword evidence="5" id="KW-1185">Reference proteome</keyword>
<evidence type="ECO:0000313" key="4">
    <source>
        <dbReference type="EMBL" id="ROR81022.1"/>
    </source>
</evidence>
<dbReference type="Pfam" id="PF00874">
    <property type="entry name" value="PRD"/>
    <property type="match status" value="1"/>
</dbReference>
<dbReference type="InterPro" id="IPR050661">
    <property type="entry name" value="BglG_antiterminators"/>
</dbReference>
<dbReference type="Gene3D" id="1.10.1790.10">
    <property type="entry name" value="PRD domain"/>
    <property type="match status" value="1"/>
</dbReference>
<dbReference type="Gene3D" id="3.40.930.10">
    <property type="entry name" value="Mannitol-specific EII, Chain A"/>
    <property type="match status" value="1"/>
</dbReference>
<dbReference type="Gene3D" id="1.10.10.10">
    <property type="entry name" value="Winged helix-like DNA-binding domain superfamily/Winged helix DNA-binding domain"/>
    <property type="match status" value="1"/>
</dbReference>
<feature type="domain" description="PTS EIIA type-2" evidence="2">
    <location>
        <begin position="514"/>
        <end position="657"/>
    </location>
</feature>
<comment type="caution">
    <text evidence="4">The sequence shown here is derived from an EMBL/GenBank/DDBJ whole genome shotgun (WGS) entry which is preliminary data.</text>
</comment>
<dbReference type="InterPro" id="IPR002178">
    <property type="entry name" value="PTS_EIIA_type-2_dom"/>
</dbReference>
<organism evidence="4 5">
    <name type="scientific">Plantibacter flavus</name>
    <dbReference type="NCBI Taxonomy" id="150123"/>
    <lineage>
        <taxon>Bacteria</taxon>
        <taxon>Bacillati</taxon>
        <taxon>Actinomycetota</taxon>
        <taxon>Actinomycetes</taxon>
        <taxon>Micrococcales</taxon>
        <taxon>Microbacteriaceae</taxon>
        <taxon>Plantibacter</taxon>
    </lineage>
</organism>
<dbReference type="InterPro" id="IPR011608">
    <property type="entry name" value="PRD"/>
</dbReference>
<accession>A0A3N2C0J3</accession>
<evidence type="ECO:0000259" key="3">
    <source>
        <dbReference type="PROSITE" id="PS51372"/>
    </source>
</evidence>
<dbReference type="SUPFAM" id="SSF55804">
    <property type="entry name" value="Phoshotransferase/anion transport protein"/>
    <property type="match status" value="1"/>
</dbReference>
<dbReference type="InterPro" id="IPR036634">
    <property type="entry name" value="PRD_sf"/>
</dbReference>
<evidence type="ECO:0000259" key="2">
    <source>
        <dbReference type="PROSITE" id="PS51094"/>
    </source>
</evidence>
<sequence>MERFARTARRPTDGEGIVAREKHDRMLGYLAGRDGWTTATEVAEVLGVTPRSVRSYVTAVNTRTAPHDVVESGPNGYRLNADGYAVYRRRAASAFESETPRDRLYGLVRLLISAPSGIDVHETAQRLHVSESTVEGDLGRVRAMLADTALTLDRSGSTVTMAGGETERRRLLSRMFRDETDRGIVELEALQRAFAPNEFSPFKGELLEALTARGYYVNEYGIANVLLHIAIAIDRVTKDRPAEPTDHAPRTPEVEAVAEDLARLVDAHFHVALGEGDLVYLSYLLVTRVVTPGSGAPAEVLVDDYVNQDDLAAVRQAVDRAGREYLVDLSDEDFIVRLTLHVQNLIRRAQDQSYSRNPLTRSIKTSYPMIYELAVFIASQLQRHGSIIINDDEIAYIAMHVGAQLEQKARKEALLGSTIVSAGYYDMHEVLRRRVESQLGDVLDVRSVITRTDVDWAAIDTDLVLTTIEPPAPADGIVVIQPFLTAADVERVRTAVSRVRRSSRLSEITDELLQYFHPDLFLRNAHAEDEEGMIRLLGERMIARGIIDESYLTAAIERERMSSTAFTDTLAVPHAMAMTAHSTAIAIAVNETPMEWGGARVSVVALVAFSESGRAAFQTVFDQFVEVFSERSSVARIIRRSEDFAGFIDELVHVIDG</sequence>
<reference evidence="4 5" key="1">
    <citation type="submission" date="2018-11" db="EMBL/GenBank/DDBJ databases">
        <title>Sequencing the genomes of 1000 actinobacteria strains.</title>
        <authorList>
            <person name="Klenk H.-P."/>
        </authorList>
    </citation>
    <scope>NUCLEOTIDE SEQUENCE [LARGE SCALE GENOMIC DNA]</scope>
    <source>
        <strain evidence="4 5">DSM 14012</strain>
    </source>
</reference>
<protein>
    <submittedName>
        <fullName evidence="4">BglG family transcriptional antiterminator</fullName>
    </submittedName>
</protein>
<dbReference type="Proteomes" id="UP000266915">
    <property type="component" value="Unassembled WGS sequence"/>
</dbReference>
<evidence type="ECO:0000313" key="5">
    <source>
        <dbReference type="Proteomes" id="UP000266915"/>
    </source>
</evidence>
<dbReference type="InterPro" id="IPR016152">
    <property type="entry name" value="PTrfase/Anion_transptr"/>
</dbReference>
<dbReference type="InterPro" id="IPR036388">
    <property type="entry name" value="WH-like_DNA-bd_sf"/>
</dbReference>
<dbReference type="PROSITE" id="PS51372">
    <property type="entry name" value="PRD_2"/>
    <property type="match status" value="1"/>
</dbReference>
<keyword evidence="1" id="KW-0677">Repeat</keyword>
<dbReference type="Pfam" id="PF00359">
    <property type="entry name" value="PTS_EIIA_2"/>
    <property type="match status" value="1"/>
</dbReference>
<feature type="domain" description="PRD" evidence="3">
    <location>
        <begin position="305"/>
        <end position="411"/>
    </location>
</feature>
<dbReference type="GO" id="GO:0006355">
    <property type="term" value="P:regulation of DNA-templated transcription"/>
    <property type="evidence" value="ECO:0007669"/>
    <property type="project" value="InterPro"/>
</dbReference>
<dbReference type="AlphaFoldDB" id="A0A3N2C0J3"/>
<dbReference type="PANTHER" id="PTHR30185">
    <property type="entry name" value="CRYPTIC BETA-GLUCOSIDE BGL OPERON ANTITERMINATOR"/>
    <property type="match status" value="1"/>
</dbReference>
<dbReference type="PANTHER" id="PTHR30185:SF12">
    <property type="entry name" value="TRANSCRIPTIONAL REGULATOR MANR"/>
    <property type="match status" value="1"/>
</dbReference>
<dbReference type="PROSITE" id="PS51094">
    <property type="entry name" value="PTS_EIIA_TYPE_2"/>
    <property type="match status" value="1"/>
</dbReference>